<dbReference type="EMBL" id="SAEB01000007">
    <property type="protein sequence ID" value="RVD84004.1"/>
    <property type="molecule type" value="Genomic_DNA"/>
</dbReference>
<proteinExistence type="predicted"/>
<reference evidence="2 3" key="1">
    <citation type="submission" date="2019-01" db="EMBL/GenBank/DDBJ databases">
        <title>Intercellular communication is required for trap formation in the nematode-trapping fungus Duddingtonia flagrans.</title>
        <authorList>
            <person name="Youssar L."/>
            <person name="Wernet V."/>
            <person name="Hensel N."/>
            <person name="Hildebrandt H.-G."/>
            <person name="Fischer R."/>
        </authorList>
    </citation>
    <scope>NUCLEOTIDE SEQUENCE [LARGE SCALE GENOMIC DNA]</scope>
    <source>
        <strain evidence="2 3">CBS H-5679</strain>
    </source>
</reference>
<dbReference type="VEuPathDB" id="FungiDB:DFL_005771"/>
<evidence type="ECO:0008006" key="4">
    <source>
        <dbReference type="Google" id="ProtNLM"/>
    </source>
</evidence>
<organism evidence="2 3">
    <name type="scientific">Arthrobotrys flagrans</name>
    <name type="common">Nematode-trapping fungus</name>
    <name type="synonym">Trichothecium flagrans</name>
    <dbReference type="NCBI Taxonomy" id="97331"/>
    <lineage>
        <taxon>Eukaryota</taxon>
        <taxon>Fungi</taxon>
        <taxon>Dikarya</taxon>
        <taxon>Ascomycota</taxon>
        <taxon>Pezizomycotina</taxon>
        <taxon>Orbiliomycetes</taxon>
        <taxon>Orbiliales</taxon>
        <taxon>Orbiliaceae</taxon>
        <taxon>Arthrobotrys</taxon>
    </lineage>
</organism>
<protein>
    <recommendedName>
        <fullName evidence="4">Peptidase S1 domain-containing protein</fullName>
    </recommendedName>
</protein>
<dbReference type="OrthoDB" id="5424209at2759"/>
<keyword evidence="3" id="KW-1185">Reference proteome</keyword>
<dbReference type="AlphaFoldDB" id="A0A436ZYI3"/>
<dbReference type="STRING" id="97331.A0A436ZYI3"/>
<dbReference type="SUPFAM" id="SSF50494">
    <property type="entry name" value="Trypsin-like serine proteases"/>
    <property type="match status" value="1"/>
</dbReference>
<dbReference type="Proteomes" id="UP000283090">
    <property type="component" value="Unassembled WGS sequence"/>
</dbReference>
<evidence type="ECO:0000256" key="1">
    <source>
        <dbReference type="SAM" id="MobiDB-lite"/>
    </source>
</evidence>
<dbReference type="RefSeq" id="XP_067489548.1">
    <property type="nucleotide sequence ID" value="XM_067635081.1"/>
</dbReference>
<dbReference type="InterPro" id="IPR009003">
    <property type="entry name" value="Peptidase_S1_PA"/>
</dbReference>
<dbReference type="GeneID" id="93588082"/>
<feature type="region of interest" description="Disordered" evidence="1">
    <location>
        <begin position="1"/>
        <end position="43"/>
    </location>
</feature>
<name>A0A436ZYI3_ARTFL</name>
<gene>
    <name evidence="2" type="ORF">DFL_005771</name>
</gene>
<sequence length="373" mass="40915">MAANKEHPKDRNTAETCEAVNTRSQSPRISLRSAGSSTGHEEEFFRDEDRSIGVYGANRQVLNPELNVDDGFWAPIRSDSAAAGVWNASEEAIIRFLDERALRWSTLHLGVVNNCTAVAIIYESGGCWEEDGIVTGLRKSLLPEGLFSKIRLLKPRAAKGAALGSASYAKQAGCGAQYPAFLDNAGAIHEAASPGSINLAVVQPPCGYHKATVDSLKTMKQEAEERLTGIQNNLDWGIFRIPQHRVRVNMVDTEPDRDGLWKSLRSAPCLQPEINDLVLNVEVAKIGMKTGITFGRVNGVMDPINLKENGRRTEEQCIVGLENCDKRFSSAGDSGSFVFNKKLQVVGILTAGCDHYDRLTYMTPIRLVLEDIR</sequence>
<comment type="caution">
    <text evidence="2">The sequence shown here is derived from an EMBL/GenBank/DDBJ whole genome shotgun (WGS) entry which is preliminary data.</text>
</comment>
<accession>A0A436ZYI3</accession>
<evidence type="ECO:0000313" key="2">
    <source>
        <dbReference type="EMBL" id="RVD84004.1"/>
    </source>
</evidence>
<feature type="compositionally biased region" description="Polar residues" evidence="1">
    <location>
        <begin position="19"/>
        <end position="38"/>
    </location>
</feature>
<evidence type="ECO:0000313" key="3">
    <source>
        <dbReference type="Proteomes" id="UP000283090"/>
    </source>
</evidence>
<feature type="compositionally biased region" description="Basic and acidic residues" evidence="1">
    <location>
        <begin position="1"/>
        <end position="13"/>
    </location>
</feature>